<evidence type="ECO:0000256" key="1">
    <source>
        <dbReference type="SAM" id="SignalP"/>
    </source>
</evidence>
<reference evidence="2" key="1">
    <citation type="submission" date="2014-09" db="EMBL/GenBank/DDBJ databases">
        <authorList>
            <person name="Magalhaes I.L.F."/>
            <person name="Oliveira U."/>
            <person name="Santos F.R."/>
            <person name="Vidigal T.H.D.A."/>
            <person name="Brescovit A.D."/>
            <person name="Santos A.J."/>
        </authorList>
    </citation>
    <scope>NUCLEOTIDE SEQUENCE</scope>
    <source>
        <tissue evidence="2">Shoot tissue taken approximately 20 cm above the soil surface</tissue>
    </source>
</reference>
<feature type="chain" id="PRO_5002046019" description="Secreted protein" evidence="1">
    <location>
        <begin position="23"/>
        <end position="64"/>
    </location>
</feature>
<reference evidence="2" key="2">
    <citation type="journal article" date="2015" name="Data Brief">
        <title>Shoot transcriptome of the giant reed, Arundo donax.</title>
        <authorList>
            <person name="Barrero R.A."/>
            <person name="Guerrero F.D."/>
            <person name="Moolhuijzen P."/>
            <person name="Goolsby J.A."/>
            <person name="Tidwell J."/>
            <person name="Bellgard S.E."/>
            <person name="Bellgard M.I."/>
        </authorList>
    </citation>
    <scope>NUCLEOTIDE SEQUENCE</scope>
    <source>
        <tissue evidence="2">Shoot tissue taken approximately 20 cm above the soil surface</tissue>
    </source>
</reference>
<dbReference type="AlphaFoldDB" id="A0A0A9CB93"/>
<organism evidence="2">
    <name type="scientific">Arundo donax</name>
    <name type="common">Giant reed</name>
    <name type="synonym">Donax arundinaceus</name>
    <dbReference type="NCBI Taxonomy" id="35708"/>
    <lineage>
        <taxon>Eukaryota</taxon>
        <taxon>Viridiplantae</taxon>
        <taxon>Streptophyta</taxon>
        <taxon>Embryophyta</taxon>
        <taxon>Tracheophyta</taxon>
        <taxon>Spermatophyta</taxon>
        <taxon>Magnoliopsida</taxon>
        <taxon>Liliopsida</taxon>
        <taxon>Poales</taxon>
        <taxon>Poaceae</taxon>
        <taxon>PACMAD clade</taxon>
        <taxon>Arundinoideae</taxon>
        <taxon>Arundineae</taxon>
        <taxon>Arundo</taxon>
    </lineage>
</organism>
<accession>A0A0A9CB93</accession>
<dbReference type="EMBL" id="GBRH01227260">
    <property type="protein sequence ID" value="JAD70635.1"/>
    <property type="molecule type" value="Transcribed_RNA"/>
</dbReference>
<sequence length="64" mass="6901">MQVCSRGSFYSFLLAMYCCCSSSNTSFLVSSSSYCPFSSLLFGFCLKCVRGNEARLISVAAGLV</sequence>
<keyword evidence="1" id="KW-0732">Signal</keyword>
<name>A0A0A9CB93_ARUDO</name>
<proteinExistence type="predicted"/>
<feature type="signal peptide" evidence="1">
    <location>
        <begin position="1"/>
        <end position="22"/>
    </location>
</feature>
<evidence type="ECO:0000313" key="2">
    <source>
        <dbReference type="EMBL" id="JAD70635.1"/>
    </source>
</evidence>
<evidence type="ECO:0008006" key="3">
    <source>
        <dbReference type="Google" id="ProtNLM"/>
    </source>
</evidence>
<protein>
    <recommendedName>
        <fullName evidence="3">Secreted protein</fullName>
    </recommendedName>
</protein>